<accession>A0AAV0TIT0</accession>
<proteinExistence type="predicted"/>
<feature type="signal peptide" evidence="1">
    <location>
        <begin position="1"/>
        <end position="25"/>
    </location>
</feature>
<evidence type="ECO:0000256" key="1">
    <source>
        <dbReference type="SAM" id="SignalP"/>
    </source>
</evidence>
<sequence>MKNVVLFFALLAGGALLTKPTLASAFGTLTALAPGLSMDEDSTVVRQLRDDVPKSEDMEEQRGLFGKMWGRPSSSSQLVEKFDDLAQHSSLYDAFEALHLNGMTLVDQHDRNIAQIEAYLLSNEFSRFVRYIASGGHFHDRVYEMLYHYFHTKYAALIIEYATMSENLEVRLIGKDLESIQYANWYMGSYEPNDVRTMMTRNLAGHSPPYVLGDNERTEAMLVHVIEKYRIFCDELSGKGATLESTLAKKMSALPKYKSALFKNAKEKI</sequence>
<gene>
    <name evidence="2" type="ORF">HBR001_LOCUS2921</name>
</gene>
<comment type="caution">
    <text evidence="2">The sequence shown here is derived from an EMBL/GenBank/DDBJ whole genome shotgun (WGS) entry which is preliminary data.</text>
</comment>
<evidence type="ECO:0000313" key="3">
    <source>
        <dbReference type="Proteomes" id="UP001162031"/>
    </source>
</evidence>
<name>A0AAV0TIT0_HYABA</name>
<protein>
    <recommendedName>
        <fullName evidence="4">RxLR effector candidate protein</fullName>
    </recommendedName>
</protein>
<reference evidence="2" key="1">
    <citation type="submission" date="2022-12" db="EMBL/GenBank/DDBJ databases">
        <authorList>
            <person name="Webb A."/>
        </authorList>
    </citation>
    <scope>NUCLEOTIDE SEQUENCE</scope>
    <source>
        <strain evidence="2">Hp1</strain>
    </source>
</reference>
<dbReference type="EMBL" id="CANTFL010000445">
    <property type="protein sequence ID" value="CAI5722647.1"/>
    <property type="molecule type" value="Genomic_DNA"/>
</dbReference>
<organism evidence="2 3">
    <name type="scientific">Hyaloperonospora brassicae</name>
    <name type="common">Brassica downy mildew</name>
    <name type="synonym">Peronospora brassicae</name>
    <dbReference type="NCBI Taxonomy" id="162125"/>
    <lineage>
        <taxon>Eukaryota</taxon>
        <taxon>Sar</taxon>
        <taxon>Stramenopiles</taxon>
        <taxon>Oomycota</taxon>
        <taxon>Peronosporomycetes</taxon>
        <taxon>Peronosporales</taxon>
        <taxon>Peronosporaceae</taxon>
        <taxon>Hyaloperonospora</taxon>
    </lineage>
</organism>
<evidence type="ECO:0000313" key="2">
    <source>
        <dbReference type="EMBL" id="CAI5722647.1"/>
    </source>
</evidence>
<evidence type="ECO:0008006" key="4">
    <source>
        <dbReference type="Google" id="ProtNLM"/>
    </source>
</evidence>
<keyword evidence="1" id="KW-0732">Signal</keyword>
<feature type="chain" id="PRO_5043751473" description="RxLR effector candidate protein" evidence="1">
    <location>
        <begin position="26"/>
        <end position="269"/>
    </location>
</feature>
<keyword evidence="3" id="KW-1185">Reference proteome</keyword>
<dbReference type="AlphaFoldDB" id="A0AAV0TIT0"/>
<dbReference type="Proteomes" id="UP001162031">
    <property type="component" value="Unassembled WGS sequence"/>
</dbReference>